<dbReference type="Proteomes" id="UP000245168">
    <property type="component" value="Unassembled WGS sequence"/>
</dbReference>
<feature type="repeat" description="TPR" evidence="2">
    <location>
        <begin position="107"/>
        <end position="140"/>
    </location>
</feature>
<dbReference type="Gene3D" id="3.40.50.300">
    <property type="entry name" value="P-loop containing nucleotide triphosphate hydrolases"/>
    <property type="match status" value="1"/>
</dbReference>
<dbReference type="InterPro" id="IPR019734">
    <property type="entry name" value="TPR_rpt"/>
</dbReference>
<dbReference type="InterPro" id="IPR011990">
    <property type="entry name" value="TPR-like_helical_dom_sf"/>
</dbReference>
<dbReference type="Pfam" id="PF13181">
    <property type="entry name" value="TPR_8"/>
    <property type="match status" value="1"/>
</dbReference>
<dbReference type="PANTHER" id="PTHR12788">
    <property type="entry name" value="PROTEIN-TYROSINE SULFOTRANSFERASE 2"/>
    <property type="match status" value="1"/>
</dbReference>
<dbReference type="PANTHER" id="PTHR12788:SF10">
    <property type="entry name" value="PROTEIN-TYROSINE SULFOTRANSFERASE"/>
    <property type="match status" value="1"/>
</dbReference>
<dbReference type="GO" id="GO:0008476">
    <property type="term" value="F:protein-tyrosine sulfotransferase activity"/>
    <property type="evidence" value="ECO:0007669"/>
    <property type="project" value="InterPro"/>
</dbReference>
<organism evidence="3 4">
    <name type="scientific">Marinicauda salina</name>
    <dbReference type="NCBI Taxonomy" id="2135793"/>
    <lineage>
        <taxon>Bacteria</taxon>
        <taxon>Pseudomonadati</taxon>
        <taxon>Pseudomonadota</taxon>
        <taxon>Alphaproteobacteria</taxon>
        <taxon>Maricaulales</taxon>
        <taxon>Maricaulaceae</taxon>
        <taxon>Marinicauda</taxon>
    </lineage>
</organism>
<dbReference type="Pfam" id="PF13469">
    <property type="entry name" value="Sulfotransfer_3"/>
    <property type="match status" value="1"/>
</dbReference>
<evidence type="ECO:0000256" key="2">
    <source>
        <dbReference type="PROSITE-ProRule" id="PRU00339"/>
    </source>
</evidence>
<gene>
    <name evidence="3" type="ORF">DDZ18_12445</name>
</gene>
<dbReference type="SUPFAM" id="SSF48452">
    <property type="entry name" value="TPR-like"/>
    <property type="match status" value="1"/>
</dbReference>
<feature type="repeat" description="TPR" evidence="2">
    <location>
        <begin position="209"/>
        <end position="242"/>
    </location>
</feature>
<name>A0A2U2BRD8_9PROT</name>
<comment type="caution">
    <text evidence="3">The sequence shown here is derived from an EMBL/GenBank/DDBJ whole genome shotgun (WGS) entry which is preliminary data.</text>
</comment>
<protein>
    <submittedName>
        <fullName evidence="3">Uncharacterized protein</fullName>
    </submittedName>
</protein>
<dbReference type="Gene3D" id="1.25.40.10">
    <property type="entry name" value="Tetratricopeptide repeat domain"/>
    <property type="match status" value="2"/>
</dbReference>
<keyword evidence="1" id="KW-0808">Transferase</keyword>
<keyword evidence="2" id="KW-0802">TPR repeat</keyword>
<reference evidence="4" key="1">
    <citation type="submission" date="2018-05" db="EMBL/GenBank/DDBJ databases">
        <authorList>
            <person name="Liu B.-T."/>
        </authorList>
    </citation>
    <scope>NUCLEOTIDE SEQUENCE [LARGE SCALE GENOMIC DNA]</scope>
    <source>
        <strain evidence="4">WD6-1</strain>
    </source>
</reference>
<dbReference type="Pfam" id="PF14559">
    <property type="entry name" value="TPR_19"/>
    <property type="match status" value="2"/>
</dbReference>
<sequence>MSTSSEAVLEQANALRLQGDLDGAAALCRRVLEAEPERARALSLLAACLAEQGDAAAARGPIEQARSLDPADPMVALHESVVLEQAEGVGAALAAAERASELGPDRFETWGRRGDLAGRAGRFDEAATALERAARLNPDHPGVALRLAGAKLEVGDRAGAAAALDLYERQAPETPDSLRIRVELLLHASDWRAMADRAEAWLAQEPGSTEARGALAYALGQLGYYDKASRIFGEVLAVEPDNAEHHAALGRLRLGARDMEEARACFDRALELDPECAEAAFGKARLLTFLGDLDAAAEMCRRTLAIDSGHLEAMGQLGEVSGGRLTDDELTHLEGLVADERIAADKRAIGLFALGDARRRRGEPAAAFDAWRQANALKASLVSPTRPGYDPAAQEVRRATIERLFPAPAPRSAAPDSARPTPIFIVGMPRSGTTLLEAAISAHSQVAPGGELPNLPYILDQVLDWAERTGWTGGAIPEAEAERWRDLYFRQYERFGVGDARFVTDKQPSNFESAGLIAALFPDAPILHIRRDPVETGFSIYRRNFSQQWPFADRLDHIAHYYGQYARMTAHWDAAMPGRVSFIQYEDLVDDFEPMLRGVLDAAGLGFEPQCLEYYKVERPVMTFSASQVRKPPSPEHKSSTGPYREQLGELIEALRERNIDLETGAWLDAPAPPAAILAPGARAMRTLREVF</sequence>
<keyword evidence="4" id="KW-1185">Reference proteome</keyword>
<dbReference type="Pfam" id="PF13432">
    <property type="entry name" value="TPR_16"/>
    <property type="match status" value="1"/>
</dbReference>
<dbReference type="OrthoDB" id="9800698at2"/>
<dbReference type="AlphaFoldDB" id="A0A2U2BRD8"/>
<dbReference type="InterPro" id="IPR027417">
    <property type="entry name" value="P-loop_NTPase"/>
</dbReference>
<dbReference type="SUPFAM" id="SSF52540">
    <property type="entry name" value="P-loop containing nucleoside triphosphate hydrolases"/>
    <property type="match status" value="1"/>
</dbReference>
<evidence type="ECO:0000313" key="3">
    <source>
        <dbReference type="EMBL" id="PWE16572.1"/>
    </source>
</evidence>
<evidence type="ECO:0000313" key="4">
    <source>
        <dbReference type="Proteomes" id="UP000245168"/>
    </source>
</evidence>
<feature type="repeat" description="TPR" evidence="2">
    <location>
        <begin position="243"/>
        <end position="276"/>
    </location>
</feature>
<dbReference type="RefSeq" id="WP_109253727.1">
    <property type="nucleotide sequence ID" value="NZ_QEXV01000006.1"/>
</dbReference>
<dbReference type="EMBL" id="QEXV01000006">
    <property type="protein sequence ID" value="PWE16572.1"/>
    <property type="molecule type" value="Genomic_DNA"/>
</dbReference>
<accession>A0A2U2BRD8</accession>
<dbReference type="PROSITE" id="PS50005">
    <property type="entry name" value="TPR"/>
    <property type="match status" value="3"/>
</dbReference>
<dbReference type="SMART" id="SM00028">
    <property type="entry name" value="TPR"/>
    <property type="match status" value="7"/>
</dbReference>
<evidence type="ECO:0000256" key="1">
    <source>
        <dbReference type="ARBA" id="ARBA00022679"/>
    </source>
</evidence>
<proteinExistence type="predicted"/>
<dbReference type="InterPro" id="IPR026634">
    <property type="entry name" value="TPST-like"/>
</dbReference>